<reference evidence="5" key="1">
    <citation type="submission" date="2022-03" db="EMBL/GenBank/DDBJ databases">
        <authorList>
            <person name="Lindestad O."/>
        </authorList>
    </citation>
    <scope>NUCLEOTIDE SEQUENCE</scope>
</reference>
<dbReference type="OrthoDB" id="6436213at2759"/>
<protein>
    <submittedName>
        <fullName evidence="5">Jg9514 protein</fullName>
    </submittedName>
</protein>
<dbReference type="EMBL" id="CAKXAJ010025241">
    <property type="protein sequence ID" value="CAH2237022.1"/>
    <property type="molecule type" value="Genomic_DNA"/>
</dbReference>
<proteinExistence type="predicted"/>
<organism evidence="5 6">
    <name type="scientific">Pararge aegeria aegeria</name>
    <dbReference type="NCBI Taxonomy" id="348720"/>
    <lineage>
        <taxon>Eukaryota</taxon>
        <taxon>Metazoa</taxon>
        <taxon>Ecdysozoa</taxon>
        <taxon>Arthropoda</taxon>
        <taxon>Hexapoda</taxon>
        <taxon>Insecta</taxon>
        <taxon>Pterygota</taxon>
        <taxon>Neoptera</taxon>
        <taxon>Endopterygota</taxon>
        <taxon>Lepidoptera</taxon>
        <taxon>Glossata</taxon>
        <taxon>Ditrysia</taxon>
        <taxon>Papilionoidea</taxon>
        <taxon>Nymphalidae</taxon>
        <taxon>Satyrinae</taxon>
        <taxon>Satyrini</taxon>
        <taxon>Parargina</taxon>
        <taxon>Pararge</taxon>
    </lineage>
</organism>
<dbReference type="PANTHER" id="PTHR10380:SF173">
    <property type="entry name" value="CUTICULAR PROTEIN 47EF, ISOFORM C-RELATED"/>
    <property type="match status" value="1"/>
</dbReference>
<comment type="caution">
    <text evidence="5">The sequence shown here is derived from an EMBL/GenBank/DDBJ whole genome shotgun (WGS) entry which is preliminary data.</text>
</comment>
<feature type="chain" id="PRO_5035757529" evidence="4">
    <location>
        <begin position="20"/>
        <end position="126"/>
    </location>
</feature>
<name>A0A8S4RK92_9NEOP</name>
<evidence type="ECO:0000256" key="4">
    <source>
        <dbReference type="SAM" id="SignalP"/>
    </source>
</evidence>
<dbReference type="PROSITE" id="PS51155">
    <property type="entry name" value="CHIT_BIND_RR_2"/>
    <property type="match status" value="1"/>
</dbReference>
<sequence length="126" mass="14070">MYKIYYVFVVCFLILLADAAPLDKDSEARIIHNEYTIDEVGNYRYSFETSNGISREESGSFFNVGQPNQHVLIIGRYSYINTDGKKEMVEYSADENGYSIYAPKPEISMGVEYGGVPGAVLATLLG</sequence>
<keyword evidence="1 3" id="KW-0193">Cuticle</keyword>
<dbReference type="InterPro" id="IPR050468">
    <property type="entry name" value="Cuticle_Struct_Prot"/>
</dbReference>
<evidence type="ECO:0000256" key="2">
    <source>
        <dbReference type="ARBA" id="ARBA00022729"/>
    </source>
</evidence>
<evidence type="ECO:0000313" key="6">
    <source>
        <dbReference type="Proteomes" id="UP000838756"/>
    </source>
</evidence>
<evidence type="ECO:0000313" key="5">
    <source>
        <dbReference type="EMBL" id="CAH2237022.1"/>
    </source>
</evidence>
<dbReference type="AlphaFoldDB" id="A0A8S4RK92"/>
<dbReference type="PRINTS" id="PR00947">
    <property type="entry name" value="CUTICLE"/>
</dbReference>
<accession>A0A8S4RK92</accession>
<dbReference type="InterPro" id="IPR000618">
    <property type="entry name" value="Insect_cuticle"/>
</dbReference>
<evidence type="ECO:0000256" key="1">
    <source>
        <dbReference type="ARBA" id="ARBA00022460"/>
    </source>
</evidence>
<dbReference type="GO" id="GO:0062129">
    <property type="term" value="C:chitin-based extracellular matrix"/>
    <property type="evidence" value="ECO:0007669"/>
    <property type="project" value="TreeGrafter"/>
</dbReference>
<dbReference type="Pfam" id="PF00379">
    <property type="entry name" value="Chitin_bind_4"/>
    <property type="match status" value="1"/>
</dbReference>
<dbReference type="Proteomes" id="UP000838756">
    <property type="component" value="Unassembled WGS sequence"/>
</dbReference>
<dbReference type="GO" id="GO:0008010">
    <property type="term" value="F:structural constituent of chitin-based larval cuticle"/>
    <property type="evidence" value="ECO:0007669"/>
    <property type="project" value="TreeGrafter"/>
</dbReference>
<evidence type="ECO:0000256" key="3">
    <source>
        <dbReference type="PROSITE-ProRule" id="PRU00497"/>
    </source>
</evidence>
<keyword evidence="6" id="KW-1185">Reference proteome</keyword>
<dbReference type="PANTHER" id="PTHR10380">
    <property type="entry name" value="CUTICLE PROTEIN"/>
    <property type="match status" value="1"/>
</dbReference>
<feature type="signal peptide" evidence="4">
    <location>
        <begin position="1"/>
        <end position="19"/>
    </location>
</feature>
<keyword evidence="2 4" id="KW-0732">Signal</keyword>
<gene>
    <name evidence="5" type="primary">jg9514</name>
    <name evidence="5" type="ORF">PAEG_LOCUS14338</name>
</gene>